<evidence type="ECO:0000259" key="10">
    <source>
        <dbReference type="Pfam" id="PF12705"/>
    </source>
</evidence>
<evidence type="ECO:0000256" key="2">
    <source>
        <dbReference type="ARBA" id="ARBA00022722"/>
    </source>
</evidence>
<keyword evidence="6" id="KW-0347">Helicase</keyword>
<dbReference type="STRING" id="360412.LARV_00044"/>
<reference evidence="11" key="1">
    <citation type="submission" date="2015-07" db="EMBL/GenBank/DDBJ databases">
        <title>Draft Genome Sequences of Anaerolinea thermolimosa IMO-1, Bellilinea caldifistulae GOMI-1, Leptolinea tardivitalis YMTK-2, Levilinea saccharolytica KIBI-1,Longilinea arvoryzae KOME-1, Previously Described as Members of the Anaerolineaceae (Chloroflexi).</title>
        <authorList>
            <person name="Sekiguchi Y."/>
            <person name="Ohashi A."/>
            <person name="Matsuura N."/>
            <person name="Tourlousse M.D."/>
        </authorList>
    </citation>
    <scope>NUCLEOTIDE SEQUENCE [LARGE SCALE GENOMIC DNA]</scope>
    <source>
        <strain evidence="11">KOME-1</strain>
    </source>
</reference>
<keyword evidence="5" id="KW-0378">Hydrolase</keyword>
<evidence type="ECO:0000313" key="12">
    <source>
        <dbReference type="Proteomes" id="UP000055060"/>
    </source>
</evidence>
<dbReference type="InterPro" id="IPR051827">
    <property type="entry name" value="Cas4_exonuclease"/>
</dbReference>
<keyword evidence="6" id="KW-0547">Nucleotide-binding</keyword>
<evidence type="ECO:0000256" key="8">
    <source>
        <dbReference type="ARBA" id="ARBA00023014"/>
    </source>
</evidence>
<dbReference type="OrthoDB" id="160794at2"/>
<keyword evidence="7" id="KW-0408">Iron</keyword>
<proteinExistence type="predicted"/>
<sequence length="171" mass="19448">MGLWIAALAAALLAALLLWWGNRQQLSAGLPRGRVIYADPKMWGRPEKAFFDVQTGLTGKPDYLVEQGGDLLPVEVKSAWAPPAPYASHLFQLIAYCLLVERATGKRPPYGILRYRDRTFAIDYTHEWEERLLEELDVMRALEKRGEADRSHDEAGRCRKCGYRSVCDQKL</sequence>
<evidence type="ECO:0000313" key="11">
    <source>
        <dbReference type="EMBL" id="GAP12312.1"/>
    </source>
</evidence>
<dbReference type="InterPro" id="IPR038726">
    <property type="entry name" value="PDDEXK_AddAB-type"/>
</dbReference>
<dbReference type="PANTHER" id="PTHR36531">
    <property type="entry name" value="CRISPR-ASSOCIATED EXONUCLEASE CAS4"/>
    <property type="match status" value="1"/>
</dbReference>
<keyword evidence="2" id="KW-0540">Nuclease</keyword>
<evidence type="ECO:0000256" key="5">
    <source>
        <dbReference type="ARBA" id="ARBA00022801"/>
    </source>
</evidence>
<protein>
    <submittedName>
        <fullName evidence="11">CRISPR-associated exonuclease, Cas4 family</fullName>
    </submittedName>
</protein>
<accession>A0A0S7BE65</accession>
<evidence type="ECO:0000256" key="1">
    <source>
        <dbReference type="ARBA" id="ARBA00001966"/>
    </source>
</evidence>
<name>A0A0S7BE65_9CHLR</name>
<keyword evidence="4" id="KW-0227">DNA damage</keyword>
<dbReference type="AlphaFoldDB" id="A0A0S7BE65"/>
<keyword evidence="12" id="KW-1185">Reference proteome</keyword>
<evidence type="ECO:0000256" key="3">
    <source>
        <dbReference type="ARBA" id="ARBA00022723"/>
    </source>
</evidence>
<dbReference type="GO" id="GO:0004527">
    <property type="term" value="F:exonuclease activity"/>
    <property type="evidence" value="ECO:0007669"/>
    <property type="project" value="UniProtKB-KW"/>
</dbReference>
<keyword evidence="6" id="KW-0067">ATP-binding</keyword>
<comment type="cofactor">
    <cofactor evidence="1">
        <name>[4Fe-4S] cluster</name>
        <dbReference type="ChEBI" id="CHEBI:49883"/>
    </cofactor>
</comment>
<dbReference type="Gene3D" id="3.90.320.10">
    <property type="match status" value="1"/>
</dbReference>
<organism evidence="11">
    <name type="scientific">Longilinea arvoryzae</name>
    <dbReference type="NCBI Taxonomy" id="360412"/>
    <lineage>
        <taxon>Bacteria</taxon>
        <taxon>Bacillati</taxon>
        <taxon>Chloroflexota</taxon>
        <taxon>Anaerolineae</taxon>
        <taxon>Anaerolineales</taxon>
        <taxon>Anaerolineaceae</taxon>
        <taxon>Longilinea</taxon>
    </lineage>
</organism>
<dbReference type="GO" id="GO:0046872">
    <property type="term" value="F:metal ion binding"/>
    <property type="evidence" value="ECO:0007669"/>
    <property type="project" value="UniProtKB-KW"/>
</dbReference>
<keyword evidence="9" id="KW-0234">DNA repair</keyword>
<evidence type="ECO:0000256" key="4">
    <source>
        <dbReference type="ARBA" id="ARBA00022763"/>
    </source>
</evidence>
<dbReference type="Proteomes" id="UP000055060">
    <property type="component" value="Unassembled WGS sequence"/>
</dbReference>
<evidence type="ECO:0000256" key="9">
    <source>
        <dbReference type="ARBA" id="ARBA00023204"/>
    </source>
</evidence>
<dbReference type="RefSeq" id="WP_075071753.1">
    <property type="nucleotide sequence ID" value="NZ_DF967972.1"/>
</dbReference>
<feature type="domain" description="PD-(D/E)XK endonuclease-like" evidence="10">
    <location>
        <begin position="51"/>
        <end position="168"/>
    </location>
</feature>
<dbReference type="GO" id="GO:0006281">
    <property type="term" value="P:DNA repair"/>
    <property type="evidence" value="ECO:0007669"/>
    <property type="project" value="UniProtKB-KW"/>
</dbReference>
<dbReference type="GO" id="GO:0004386">
    <property type="term" value="F:helicase activity"/>
    <property type="evidence" value="ECO:0007669"/>
    <property type="project" value="UniProtKB-KW"/>
</dbReference>
<dbReference type="GO" id="GO:0051536">
    <property type="term" value="F:iron-sulfur cluster binding"/>
    <property type="evidence" value="ECO:0007669"/>
    <property type="project" value="UniProtKB-KW"/>
</dbReference>
<gene>
    <name evidence="11" type="ORF">LARV_00044</name>
</gene>
<dbReference type="Pfam" id="PF12705">
    <property type="entry name" value="PDDEXK_1"/>
    <property type="match status" value="1"/>
</dbReference>
<keyword evidence="11" id="KW-0269">Exonuclease</keyword>
<dbReference type="EMBL" id="DF967972">
    <property type="protein sequence ID" value="GAP12312.1"/>
    <property type="molecule type" value="Genomic_DNA"/>
</dbReference>
<dbReference type="InterPro" id="IPR011604">
    <property type="entry name" value="PDDEXK-like_dom_sf"/>
</dbReference>
<evidence type="ECO:0000256" key="7">
    <source>
        <dbReference type="ARBA" id="ARBA00023004"/>
    </source>
</evidence>
<keyword evidence="3" id="KW-0479">Metal-binding</keyword>
<keyword evidence="8" id="KW-0411">Iron-sulfur</keyword>
<dbReference type="PANTHER" id="PTHR36531:SF6">
    <property type="entry name" value="DNA REPLICATION ATP-DEPENDENT HELICASE_NUCLEASE DNA2"/>
    <property type="match status" value="1"/>
</dbReference>
<evidence type="ECO:0000256" key="6">
    <source>
        <dbReference type="ARBA" id="ARBA00022806"/>
    </source>
</evidence>